<sequence>MYVSIFQGSSQMHAAKMDIGGKLYMFRVLKRLSCWCLQEIGTEILYHHKKRGEWEVAYT</sequence>
<accession>A0A8T0SDY9</accession>
<evidence type="ECO:0000313" key="2">
    <source>
        <dbReference type="Proteomes" id="UP000823388"/>
    </source>
</evidence>
<dbReference type="Proteomes" id="UP000823388">
    <property type="component" value="Chromosome 5K"/>
</dbReference>
<name>A0A8T0SDY9_PANVG</name>
<comment type="caution">
    <text evidence="1">The sequence shown here is derived from an EMBL/GenBank/DDBJ whole genome shotgun (WGS) entry which is preliminary data.</text>
</comment>
<evidence type="ECO:0000313" key="1">
    <source>
        <dbReference type="EMBL" id="KAG2594579.1"/>
    </source>
</evidence>
<keyword evidence="2" id="KW-1185">Reference proteome</keyword>
<dbReference type="EMBL" id="CM029045">
    <property type="protein sequence ID" value="KAG2594579.1"/>
    <property type="molecule type" value="Genomic_DNA"/>
</dbReference>
<organism evidence="1 2">
    <name type="scientific">Panicum virgatum</name>
    <name type="common">Blackwell switchgrass</name>
    <dbReference type="NCBI Taxonomy" id="38727"/>
    <lineage>
        <taxon>Eukaryota</taxon>
        <taxon>Viridiplantae</taxon>
        <taxon>Streptophyta</taxon>
        <taxon>Embryophyta</taxon>
        <taxon>Tracheophyta</taxon>
        <taxon>Spermatophyta</taxon>
        <taxon>Magnoliopsida</taxon>
        <taxon>Liliopsida</taxon>
        <taxon>Poales</taxon>
        <taxon>Poaceae</taxon>
        <taxon>PACMAD clade</taxon>
        <taxon>Panicoideae</taxon>
        <taxon>Panicodae</taxon>
        <taxon>Paniceae</taxon>
        <taxon>Panicinae</taxon>
        <taxon>Panicum</taxon>
        <taxon>Panicum sect. Hiantes</taxon>
    </lineage>
</organism>
<proteinExistence type="predicted"/>
<gene>
    <name evidence="1" type="ORF">PVAP13_5KG013748</name>
</gene>
<reference evidence="1" key="1">
    <citation type="submission" date="2020-05" db="EMBL/GenBank/DDBJ databases">
        <title>WGS assembly of Panicum virgatum.</title>
        <authorList>
            <person name="Lovell J.T."/>
            <person name="Jenkins J."/>
            <person name="Shu S."/>
            <person name="Juenger T.E."/>
            <person name="Schmutz J."/>
        </authorList>
    </citation>
    <scope>NUCLEOTIDE SEQUENCE</scope>
    <source>
        <strain evidence="1">AP13</strain>
    </source>
</reference>
<protein>
    <submittedName>
        <fullName evidence="1">Uncharacterized protein</fullName>
    </submittedName>
</protein>
<dbReference type="AlphaFoldDB" id="A0A8T0SDY9"/>